<organism evidence="1">
    <name type="scientific">Brassica oleracea</name>
    <name type="common">Wild cabbage</name>
    <dbReference type="NCBI Taxonomy" id="3712"/>
    <lineage>
        <taxon>Eukaryota</taxon>
        <taxon>Viridiplantae</taxon>
        <taxon>Streptophyta</taxon>
        <taxon>Embryophyta</taxon>
        <taxon>Tracheophyta</taxon>
        <taxon>Spermatophyta</taxon>
        <taxon>Magnoliopsida</taxon>
        <taxon>eudicotyledons</taxon>
        <taxon>Gunneridae</taxon>
        <taxon>Pentapetalae</taxon>
        <taxon>rosids</taxon>
        <taxon>malvids</taxon>
        <taxon>Brassicales</taxon>
        <taxon>Brassicaceae</taxon>
        <taxon>Brassiceae</taxon>
        <taxon>Brassica</taxon>
    </lineage>
</organism>
<name>A0A3P6GD96_BRAOL</name>
<dbReference type="AlphaFoldDB" id="A0A3P6GD96"/>
<evidence type="ECO:0000313" key="1">
    <source>
        <dbReference type="EMBL" id="VDD63460.1"/>
    </source>
</evidence>
<proteinExistence type="predicted"/>
<dbReference type="EMBL" id="LR031880">
    <property type="protein sequence ID" value="VDD63460.1"/>
    <property type="molecule type" value="Genomic_DNA"/>
</dbReference>
<sequence length="40" mass="4624">MEKKLQMYTNQSELTNTSVGDNNIYQYFSSDQGSNSFYCS</sequence>
<protein>
    <submittedName>
        <fullName evidence="1">Uncharacterized protein</fullName>
    </submittedName>
</protein>
<gene>
    <name evidence="1" type="ORF">BOLC6T38913H</name>
</gene>
<reference evidence="1" key="1">
    <citation type="submission" date="2018-11" db="EMBL/GenBank/DDBJ databases">
        <authorList>
            <consortium name="Genoscope - CEA"/>
            <person name="William W."/>
        </authorList>
    </citation>
    <scope>NUCLEOTIDE SEQUENCE</scope>
</reference>
<accession>A0A3P6GD96</accession>